<evidence type="ECO:0000256" key="10">
    <source>
        <dbReference type="ARBA" id="ARBA00023310"/>
    </source>
</evidence>
<evidence type="ECO:0000256" key="6">
    <source>
        <dbReference type="ARBA" id="ARBA00022781"/>
    </source>
</evidence>
<dbReference type="AlphaFoldDB" id="A0A223M9A0"/>
<evidence type="ECO:0000256" key="4">
    <source>
        <dbReference type="ARBA" id="ARBA00022547"/>
    </source>
</evidence>
<evidence type="ECO:0000256" key="9">
    <source>
        <dbReference type="ARBA" id="ARBA00023136"/>
    </source>
</evidence>
<dbReference type="NCBIfam" id="NF004487">
    <property type="entry name" value="PRK05815.3-5"/>
    <property type="match status" value="1"/>
</dbReference>
<protein>
    <submittedName>
        <fullName evidence="12">ATP synthase subunit a</fullName>
    </submittedName>
</protein>
<dbReference type="Pfam" id="PF00119">
    <property type="entry name" value="ATP-synt_A"/>
    <property type="match status" value="1"/>
</dbReference>
<keyword evidence="6" id="KW-0375">Hydrogen ion transport</keyword>
<evidence type="ECO:0000256" key="3">
    <source>
        <dbReference type="ARBA" id="ARBA00022448"/>
    </source>
</evidence>
<evidence type="ECO:0000256" key="7">
    <source>
        <dbReference type="ARBA" id="ARBA00022989"/>
    </source>
</evidence>
<evidence type="ECO:0000256" key="11">
    <source>
        <dbReference type="SAM" id="Phobius"/>
    </source>
</evidence>
<evidence type="ECO:0000256" key="2">
    <source>
        <dbReference type="ARBA" id="ARBA00006810"/>
    </source>
</evidence>
<dbReference type="PANTHER" id="PTHR42823">
    <property type="entry name" value="ATP SYNTHASE SUBUNIT A, CHLOROPLASTIC"/>
    <property type="match status" value="1"/>
</dbReference>
<dbReference type="SUPFAM" id="SSF81336">
    <property type="entry name" value="F1F0 ATP synthase subunit A"/>
    <property type="match status" value="1"/>
</dbReference>
<comment type="similarity">
    <text evidence="2">Belongs to the ATPase A chain family.</text>
</comment>
<dbReference type="InterPro" id="IPR035908">
    <property type="entry name" value="F0_ATP_A_sf"/>
</dbReference>
<dbReference type="EMBL" id="CP022714">
    <property type="protein sequence ID" value="ASU14139.1"/>
    <property type="molecule type" value="Genomic_DNA"/>
</dbReference>
<evidence type="ECO:0000313" key="12">
    <source>
        <dbReference type="EMBL" id="ASU14139.1"/>
    </source>
</evidence>
<keyword evidence="5 11" id="KW-0812">Transmembrane</keyword>
<dbReference type="PRINTS" id="PR00123">
    <property type="entry name" value="ATPASEA"/>
</dbReference>
<sequence length="242" mass="27610">MDFFRDWNQPQLFTLFILVFLVIILSIIIFFHIKKAKIDKSPSAVVLFAESYLIFIDDLVETAGEGYINKVKPYIFSLFTFFLLGNLLSLVGLEPISTSISVTLSLAFVSWFGIFVVGAIYSRWKYLSEFAKNPLKIIGIPAPLISLSFRMYGNLISGSVLLLIIYSGVQWIYQKIPLGTFGNFNLPIVLIFPPFLIYFDIVGSLIQSFIFVILTTSYWGMEVNQDEARLKINKKQLNLQKI</sequence>
<reference evidence="12 13" key="1">
    <citation type="submission" date="2017-08" db="EMBL/GenBank/DDBJ databases">
        <title>The complete genome sequence of a Mycoplasma hyopneumoniae isolate in Korea.</title>
        <authorList>
            <person name="Han J."/>
            <person name="Lee N."/>
        </authorList>
    </citation>
    <scope>NUCLEOTIDE SEQUENCE [LARGE SCALE GENOMIC DNA]</scope>
    <source>
        <strain evidence="12 13">KM014</strain>
    </source>
</reference>
<evidence type="ECO:0000313" key="13">
    <source>
        <dbReference type="Proteomes" id="UP000215452"/>
    </source>
</evidence>
<keyword evidence="9 11" id="KW-0472">Membrane</keyword>
<feature type="transmembrane region" description="Helical" evidence="11">
    <location>
        <begin position="12"/>
        <end position="33"/>
    </location>
</feature>
<dbReference type="GO" id="GO:0046933">
    <property type="term" value="F:proton-transporting ATP synthase activity, rotational mechanism"/>
    <property type="evidence" value="ECO:0007669"/>
    <property type="project" value="TreeGrafter"/>
</dbReference>
<proteinExistence type="inferred from homology"/>
<dbReference type="GO" id="GO:0005886">
    <property type="term" value="C:plasma membrane"/>
    <property type="evidence" value="ECO:0007669"/>
    <property type="project" value="TreeGrafter"/>
</dbReference>
<evidence type="ECO:0000256" key="1">
    <source>
        <dbReference type="ARBA" id="ARBA00004141"/>
    </source>
</evidence>
<dbReference type="PANTHER" id="PTHR42823:SF3">
    <property type="entry name" value="ATP SYNTHASE SUBUNIT A, CHLOROPLASTIC"/>
    <property type="match status" value="1"/>
</dbReference>
<keyword evidence="10" id="KW-0066">ATP synthesis</keyword>
<keyword evidence="7 11" id="KW-1133">Transmembrane helix</keyword>
<evidence type="ECO:0000256" key="5">
    <source>
        <dbReference type="ARBA" id="ARBA00022692"/>
    </source>
</evidence>
<comment type="subcellular location">
    <subcellularLocation>
        <location evidence="1">Membrane</location>
        <topology evidence="1">Multi-pass membrane protein</topology>
    </subcellularLocation>
</comment>
<keyword evidence="3" id="KW-0813">Transport</keyword>
<accession>A0A223M9A0</accession>
<dbReference type="InterPro" id="IPR000568">
    <property type="entry name" value="ATP_synth_F0_asu"/>
</dbReference>
<gene>
    <name evidence="12" type="primary">atpB</name>
    <name evidence="12" type="ORF">CIB43_00228</name>
</gene>
<dbReference type="Proteomes" id="UP000215452">
    <property type="component" value="Chromosome"/>
</dbReference>
<keyword evidence="8" id="KW-0406">Ion transport</keyword>
<keyword evidence="4" id="KW-0138">CF(0)</keyword>
<dbReference type="RefSeq" id="WP_014579550.1">
    <property type="nucleotide sequence ID" value="NZ_CP034597.1"/>
</dbReference>
<dbReference type="GO" id="GO:0042777">
    <property type="term" value="P:proton motive force-driven plasma membrane ATP synthesis"/>
    <property type="evidence" value="ECO:0007669"/>
    <property type="project" value="TreeGrafter"/>
</dbReference>
<name>A0A223M9A0_MESHO</name>
<feature type="transmembrane region" description="Helical" evidence="11">
    <location>
        <begin position="74"/>
        <end position="93"/>
    </location>
</feature>
<organism evidence="12 13">
    <name type="scientific">Mesomycoplasma hyopneumoniae</name>
    <name type="common">Mycoplasma hyopneumoniae</name>
    <dbReference type="NCBI Taxonomy" id="2099"/>
    <lineage>
        <taxon>Bacteria</taxon>
        <taxon>Bacillati</taxon>
        <taxon>Mycoplasmatota</taxon>
        <taxon>Mycoplasmoidales</taxon>
        <taxon>Metamycoplasmataceae</taxon>
        <taxon>Mesomycoplasma</taxon>
    </lineage>
</organism>
<feature type="transmembrane region" description="Helical" evidence="11">
    <location>
        <begin position="99"/>
        <end position="121"/>
    </location>
</feature>
<feature type="transmembrane region" description="Helical" evidence="11">
    <location>
        <begin position="155"/>
        <end position="173"/>
    </location>
</feature>
<dbReference type="InterPro" id="IPR045082">
    <property type="entry name" value="ATP_syn_F0_a_bact/chloroplast"/>
</dbReference>
<dbReference type="Gene3D" id="1.20.120.220">
    <property type="entry name" value="ATP synthase, F0 complex, subunit A"/>
    <property type="match status" value="1"/>
</dbReference>
<dbReference type="GO" id="GO:0045259">
    <property type="term" value="C:proton-transporting ATP synthase complex"/>
    <property type="evidence" value="ECO:0007669"/>
    <property type="project" value="UniProtKB-KW"/>
</dbReference>
<evidence type="ECO:0000256" key="8">
    <source>
        <dbReference type="ARBA" id="ARBA00023065"/>
    </source>
</evidence>